<dbReference type="CDD" id="cd00041">
    <property type="entry name" value="CUB"/>
    <property type="match status" value="5"/>
</dbReference>
<dbReference type="SUPFAM" id="SSF49854">
    <property type="entry name" value="Spermadhesin, CUB domain"/>
    <property type="match status" value="5"/>
</dbReference>
<dbReference type="InterPro" id="IPR035914">
    <property type="entry name" value="Sperma_CUB_dom_sf"/>
</dbReference>
<dbReference type="Proteomes" id="UP001152320">
    <property type="component" value="Chromosome 18"/>
</dbReference>
<proteinExistence type="predicted"/>
<dbReference type="InterPro" id="IPR000859">
    <property type="entry name" value="CUB_dom"/>
</dbReference>
<keyword evidence="7" id="KW-1185">Reference proteome</keyword>
<keyword evidence="1" id="KW-1015">Disulfide bond</keyword>
<comment type="caution">
    <text evidence="6">The sequence shown here is derived from an EMBL/GenBank/DDBJ whole genome shotgun (WGS) entry which is preliminary data.</text>
</comment>
<evidence type="ECO:0000256" key="2">
    <source>
        <dbReference type="PROSITE-ProRule" id="PRU00059"/>
    </source>
</evidence>
<accession>A0A9Q0YQP1</accession>
<dbReference type="AlphaFoldDB" id="A0A9Q0YQP1"/>
<evidence type="ECO:0000259" key="5">
    <source>
        <dbReference type="PROSITE" id="PS01180"/>
    </source>
</evidence>
<feature type="signal peptide" evidence="4">
    <location>
        <begin position="1"/>
        <end position="19"/>
    </location>
</feature>
<evidence type="ECO:0000256" key="1">
    <source>
        <dbReference type="ARBA" id="ARBA00023157"/>
    </source>
</evidence>
<feature type="compositionally biased region" description="Basic and acidic residues" evidence="3">
    <location>
        <begin position="844"/>
        <end position="872"/>
    </location>
</feature>
<dbReference type="PANTHER" id="PTHR24255">
    <property type="entry name" value="COMPLEMENT COMPONENT 1, S SUBCOMPONENT-RELATED"/>
    <property type="match status" value="1"/>
</dbReference>
<organism evidence="6 7">
    <name type="scientific">Holothuria leucospilota</name>
    <name type="common">Black long sea cucumber</name>
    <name type="synonym">Mertensiothuria leucospilota</name>
    <dbReference type="NCBI Taxonomy" id="206669"/>
    <lineage>
        <taxon>Eukaryota</taxon>
        <taxon>Metazoa</taxon>
        <taxon>Echinodermata</taxon>
        <taxon>Eleutherozoa</taxon>
        <taxon>Echinozoa</taxon>
        <taxon>Holothuroidea</taxon>
        <taxon>Aspidochirotacea</taxon>
        <taxon>Aspidochirotida</taxon>
        <taxon>Holothuriidae</taxon>
        <taxon>Holothuria</taxon>
    </lineage>
</organism>
<feature type="domain" description="CUB" evidence="5">
    <location>
        <begin position="661"/>
        <end position="775"/>
    </location>
</feature>
<feature type="chain" id="PRO_5040175114" evidence="4">
    <location>
        <begin position="20"/>
        <end position="910"/>
    </location>
</feature>
<protein>
    <submittedName>
        <fullName evidence="6">Cubilin</fullName>
    </submittedName>
</protein>
<feature type="compositionally biased region" description="Acidic residues" evidence="3">
    <location>
        <begin position="808"/>
        <end position="827"/>
    </location>
</feature>
<dbReference type="Pfam" id="PF00431">
    <property type="entry name" value="CUB"/>
    <property type="match status" value="5"/>
</dbReference>
<feature type="domain" description="CUB" evidence="5">
    <location>
        <begin position="403"/>
        <end position="520"/>
    </location>
</feature>
<gene>
    <name evidence="6" type="ORF">HOLleu_34508</name>
</gene>
<evidence type="ECO:0000313" key="7">
    <source>
        <dbReference type="Proteomes" id="UP001152320"/>
    </source>
</evidence>
<evidence type="ECO:0000256" key="4">
    <source>
        <dbReference type="SAM" id="SignalP"/>
    </source>
</evidence>
<feature type="domain" description="CUB" evidence="5">
    <location>
        <begin position="143"/>
        <end position="262"/>
    </location>
</feature>
<feature type="domain" description="CUB" evidence="5">
    <location>
        <begin position="541"/>
        <end position="656"/>
    </location>
</feature>
<keyword evidence="4" id="KW-0732">Signal</keyword>
<dbReference type="PANTHER" id="PTHR24255:SF36">
    <property type="entry name" value="CUB DOMAIN-CONTAINING PROTEIN"/>
    <property type="match status" value="1"/>
</dbReference>
<evidence type="ECO:0000313" key="6">
    <source>
        <dbReference type="EMBL" id="KAJ8024567.1"/>
    </source>
</evidence>
<feature type="domain" description="CUB" evidence="5">
    <location>
        <begin position="282"/>
        <end position="398"/>
    </location>
</feature>
<reference evidence="6" key="1">
    <citation type="submission" date="2021-10" db="EMBL/GenBank/DDBJ databases">
        <title>Tropical sea cucumber genome reveals ecological adaptation and Cuvierian tubules defense mechanism.</title>
        <authorList>
            <person name="Chen T."/>
        </authorList>
    </citation>
    <scope>NUCLEOTIDE SEQUENCE</scope>
    <source>
        <strain evidence="6">Nanhai2018</strain>
        <tissue evidence="6">Muscle</tissue>
    </source>
</reference>
<dbReference type="EMBL" id="JAIZAY010000018">
    <property type="protein sequence ID" value="KAJ8024567.1"/>
    <property type="molecule type" value="Genomic_DNA"/>
</dbReference>
<name>A0A9Q0YQP1_HOLLE</name>
<feature type="compositionally biased region" description="Pro residues" evidence="3">
    <location>
        <begin position="796"/>
        <end position="806"/>
    </location>
</feature>
<dbReference type="SMART" id="SM00042">
    <property type="entry name" value="CUB"/>
    <property type="match status" value="5"/>
</dbReference>
<dbReference type="Gene3D" id="2.60.120.290">
    <property type="entry name" value="Spermadhesin, CUB domain"/>
    <property type="match status" value="5"/>
</dbReference>
<dbReference type="PROSITE" id="PS01180">
    <property type="entry name" value="CUB"/>
    <property type="match status" value="5"/>
</dbReference>
<comment type="caution">
    <text evidence="2">Lacks conserved residue(s) required for the propagation of feature annotation.</text>
</comment>
<dbReference type="OrthoDB" id="10009301at2759"/>
<feature type="compositionally biased region" description="Low complexity" evidence="3">
    <location>
        <begin position="873"/>
        <end position="885"/>
    </location>
</feature>
<evidence type="ECO:0000256" key="3">
    <source>
        <dbReference type="SAM" id="MobiDB-lite"/>
    </source>
</evidence>
<feature type="region of interest" description="Disordered" evidence="3">
    <location>
        <begin position="781"/>
        <end position="885"/>
    </location>
</feature>
<sequence>MFSVTQFCLLLSLLTCGLGKPYSSLQIENAHTRQRRQLAGYPSLADFEIRQEALKSVAKVLELEFCNGDPMAGVVCPGEEGAPNATCASWSEICDGDQLCGLAEYETCLEQTVAEYGIAWYDKCRGDEKVDFCRFKDFQPLRCGEDLSLEPGRGSRTITSPNYDRKYSNNVFCFWRVTAPDGSPIKMSFNDFATEENYDFVSIGRGHNYLSEDKSEFILSKFSGSSVPEPAKFRTNENEIFVTFFADAYDNDKGFSLSVEVPGPDDDSEVFEEQEPPMNEDCGNPEIVELEDGQEVVIMSPNFPEIYPPNSQCDWRFSVSPGRRIGIEVVRMETEYKADTVTIGSGDVVGNVDTLVRSLEGNNIPVRPVVVKDDTAWIRFKSDGSIQRTGFLFKVREEPAVGCGGSFRVPRDGSVVIASTNYPTLAYRLDESCEWRFKAIPGRKLTIQFLDFKTQRYADVVTAGSGDEPAFDWSNYILQHSGDSLPEPAAIDTRTGSAWISFRSDSFIVDRGFKILVGDSNVYASRNRPEPRETHTLNQNCGGSIEREDELSEIVITSPKSDGFYLPLLDCIWVVNLPFGGHVEITFDQFMTEPNRDFFTLGNGSDPTLESSIVIDKHSGLKAPKRFDSFFQSLWIRFQTDLMNQFRGWQLRILPIPYTGCGGVINVPEGGSLAIASPGYPNNYPSYITCRYLIQSAAGTRITFTIMEFEVAYKDTLSVGEGCNPAEGGAIILDEQTVNKPVNYQFIPRTSSVWMKFAADEYRTRKGWLINLADSEVLVDEERAGEECEPYTSDPTTPPPPEPTEPPQQEEEEEEIGPVVVDEEEPEYQNPSWYEDVEEEEEPTREPTEEPTQERTEEPAKEPTKAPTKEPTEGPTEGPTEEPVVVVETEQPEIFHTEGSGEEASGIGPV</sequence>